<dbReference type="CDD" id="cd04450">
    <property type="entry name" value="DEP_RGS7-like"/>
    <property type="match status" value="1"/>
</dbReference>
<dbReference type="GO" id="GO:0005096">
    <property type="term" value="F:GTPase activator activity"/>
    <property type="evidence" value="ECO:0007669"/>
    <property type="project" value="TreeGrafter"/>
</dbReference>
<dbReference type="InterPro" id="IPR036388">
    <property type="entry name" value="WH-like_DNA-bd_sf"/>
</dbReference>
<dbReference type="PANTHER" id="PTHR45746">
    <property type="entry name" value="LP21163P"/>
    <property type="match status" value="1"/>
</dbReference>
<dbReference type="PRINTS" id="PR01301">
    <property type="entry name" value="RGSPROTEIN"/>
</dbReference>
<dbReference type="Pfam" id="PF00610">
    <property type="entry name" value="DEP"/>
    <property type="match status" value="1"/>
</dbReference>
<feature type="compositionally biased region" description="Polar residues" evidence="2">
    <location>
        <begin position="84"/>
        <end position="93"/>
    </location>
</feature>
<dbReference type="InterPro" id="IPR047017">
    <property type="entry name" value="RGS6/7/9/11_DHEX_sf"/>
</dbReference>
<dbReference type="SUPFAM" id="SSF46785">
    <property type="entry name" value="Winged helix' DNA-binding domain"/>
    <property type="match status" value="1"/>
</dbReference>
<dbReference type="InterPro" id="IPR036305">
    <property type="entry name" value="RGS_sf"/>
</dbReference>
<accession>A0A0X3PYX8</accession>
<evidence type="ECO:0000256" key="1">
    <source>
        <dbReference type="ARBA" id="ARBA00022700"/>
    </source>
</evidence>
<feature type="compositionally biased region" description="Basic and acidic residues" evidence="2">
    <location>
        <begin position="467"/>
        <end position="476"/>
    </location>
</feature>
<dbReference type="SUPFAM" id="SSF48670">
    <property type="entry name" value="Transducin (heterotrimeric G protein), gamma chain"/>
    <property type="match status" value="1"/>
</dbReference>
<dbReference type="EMBL" id="GEEE01010789">
    <property type="protein sequence ID" value="JAP52436.1"/>
    <property type="molecule type" value="Transcribed_RNA"/>
</dbReference>
<evidence type="ECO:0000256" key="2">
    <source>
        <dbReference type="SAM" id="MobiDB-lite"/>
    </source>
</evidence>
<dbReference type="Gene3D" id="1.10.1240.60">
    <property type="match status" value="1"/>
</dbReference>
<evidence type="ECO:0000259" key="3">
    <source>
        <dbReference type="PROSITE" id="PS50132"/>
    </source>
</evidence>
<dbReference type="SUPFAM" id="SSF48097">
    <property type="entry name" value="Regulator of G-protein signaling, RGS"/>
    <property type="match status" value="1"/>
</dbReference>
<dbReference type="InterPro" id="IPR016137">
    <property type="entry name" value="RGS"/>
</dbReference>
<feature type="region of interest" description="Disordered" evidence="2">
    <location>
        <begin position="454"/>
        <end position="485"/>
    </location>
</feature>
<name>A0A0X3PYX8_SCHSO</name>
<feature type="region of interest" description="Disordered" evidence="2">
    <location>
        <begin position="28"/>
        <end position="93"/>
    </location>
</feature>
<protein>
    <submittedName>
        <fullName evidence="5">Regulator of G-protein signaling 7</fullName>
    </submittedName>
</protein>
<feature type="compositionally biased region" description="Polar residues" evidence="2">
    <location>
        <begin position="31"/>
        <end position="67"/>
    </location>
</feature>
<dbReference type="GO" id="GO:0009968">
    <property type="term" value="P:negative regulation of signal transduction"/>
    <property type="evidence" value="ECO:0007669"/>
    <property type="project" value="UniProtKB-KW"/>
</dbReference>
<dbReference type="Pfam" id="PF00615">
    <property type="entry name" value="RGS"/>
    <property type="match status" value="1"/>
</dbReference>
<dbReference type="PANTHER" id="PTHR45746:SF6">
    <property type="entry name" value="LP21163P"/>
    <property type="match status" value="1"/>
</dbReference>
<dbReference type="PROSITE" id="PS50186">
    <property type="entry name" value="DEP"/>
    <property type="match status" value="1"/>
</dbReference>
<keyword evidence="1" id="KW-0734">Signal transduction inhibitor</keyword>
<feature type="compositionally biased region" description="Basic and acidic residues" evidence="2">
    <location>
        <begin position="68"/>
        <end position="83"/>
    </location>
</feature>
<dbReference type="InterPro" id="IPR047016">
    <property type="entry name" value="RGS6/7/9/11"/>
</dbReference>
<dbReference type="InterPro" id="IPR036390">
    <property type="entry name" value="WH_DNA-bd_sf"/>
</dbReference>
<dbReference type="GO" id="GO:0005737">
    <property type="term" value="C:cytoplasm"/>
    <property type="evidence" value="ECO:0007669"/>
    <property type="project" value="TreeGrafter"/>
</dbReference>
<dbReference type="GO" id="GO:0035556">
    <property type="term" value="P:intracellular signal transduction"/>
    <property type="evidence" value="ECO:0007669"/>
    <property type="project" value="InterPro"/>
</dbReference>
<gene>
    <name evidence="5" type="primary">RGS7</name>
    <name evidence="5" type="ORF">TR158681</name>
</gene>
<dbReference type="SMART" id="SM00315">
    <property type="entry name" value="RGS"/>
    <property type="match status" value="1"/>
</dbReference>
<feature type="domain" description="DEP" evidence="4">
    <location>
        <begin position="133"/>
        <end position="209"/>
    </location>
</feature>
<proteinExistence type="predicted"/>
<reference evidence="5" key="1">
    <citation type="submission" date="2016-01" db="EMBL/GenBank/DDBJ databases">
        <title>Reference transcriptome for the parasite Schistocephalus solidus: insights into the molecular evolution of parasitism.</title>
        <authorList>
            <person name="Hebert F.O."/>
            <person name="Grambauer S."/>
            <person name="Barber I."/>
            <person name="Landry C.R."/>
            <person name="Aubin-Horth N."/>
        </authorList>
    </citation>
    <scope>NUCLEOTIDE SEQUENCE</scope>
</reference>
<dbReference type="Gene3D" id="1.10.167.10">
    <property type="entry name" value="Regulator of G-protein Signalling 4, domain 2"/>
    <property type="match status" value="1"/>
</dbReference>
<dbReference type="InterPro" id="IPR044926">
    <property type="entry name" value="RGS_subdomain_2"/>
</dbReference>
<evidence type="ECO:0000313" key="5">
    <source>
        <dbReference type="EMBL" id="JAP52436.1"/>
    </source>
</evidence>
<dbReference type="GO" id="GO:0007186">
    <property type="term" value="P:G protein-coupled receptor signaling pathway"/>
    <property type="evidence" value="ECO:0007669"/>
    <property type="project" value="InterPro"/>
</dbReference>
<feature type="domain" description="RGS" evidence="3">
    <location>
        <begin position="512"/>
        <end position="645"/>
    </location>
</feature>
<dbReference type="SMART" id="SM00049">
    <property type="entry name" value="DEP"/>
    <property type="match status" value="1"/>
</dbReference>
<dbReference type="GO" id="GO:0008277">
    <property type="term" value="P:regulation of G protein-coupled receptor signaling pathway"/>
    <property type="evidence" value="ECO:0007669"/>
    <property type="project" value="InterPro"/>
</dbReference>
<dbReference type="PROSITE" id="PS50132">
    <property type="entry name" value="RGS"/>
    <property type="match status" value="1"/>
</dbReference>
<dbReference type="FunFam" id="1.10.1240.60:FF:000001">
    <property type="entry name" value="Regulator of G-protein signaling 6"/>
    <property type="match status" value="1"/>
</dbReference>
<dbReference type="Gene3D" id="1.10.10.10">
    <property type="entry name" value="Winged helix-like DNA-binding domain superfamily/Winged helix DNA-binding domain"/>
    <property type="match status" value="1"/>
</dbReference>
<sequence length="679" mass="75390">MVEVDLLLHRDMVSRCILMAQRHDSQRIYPPTSTRSLIQPTSPLLDSSPIETTPTSKTQQSCHLSSSVERRPSALSDSKKAERTSGSARTSAVHSSVRACDHMRQLEMPETKDSPNAFLFHRLESLVEAMVSESGGIPIRNVKGLVSSIPSVVSGADIVLWLICHAGADDISEAVHLGSCISAMGYLFSIDDHMMVVKNDSHTYYRFQTPCLYPSRCPEADTVDYAVYLCKRTMQNKHRLELSAFEAERLASLQNLYYHKWEFIYMQAEAEVKVDKKRDKFERIVLESQEAAYWDVHRPAPGCVNTTEVDMRKLCRAKRPKKAPLRPTGFPIPTGPGGQLLLNVLEGLTPSEKLAKLRASMHKRVRVSKAIENLQNYCDQYAEFDIMLCTAVSAVSSSAGCAAQLSGGQIGSVPGTASPAGAMVSGSSSAMPLMLRKSSTAALAAHSTTMGLALTGVTHPSTPSSDKGTDNSDRQDSPSQSNPWISDNVDYWNMSTSMQDLSIKRVKRWSFSFMELLKDPIGRGKFQRWLEKEFAAENLMFWQQCQDLKSAPLRELPRRIQFIYSQYLSLSAAEPVNVDSKVREIIFHRLGLNETNEVERGATVGAGAGHMDRYCFEEAEEQIFQLMKTDSYCRFLRSDVYRELFASTKKKSKKHRSGVTLVGSVVSFGAVTSGVGSSD</sequence>
<dbReference type="InterPro" id="IPR036284">
    <property type="entry name" value="GGL_sf"/>
</dbReference>
<dbReference type="InterPro" id="IPR040759">
    <property type="entry name" value="RGS_DHEX"/>
</dbReference>
<dbReference type="InterPro" id="IPR000591">
    <property type="entry name" value="DEP_dom"/>
</dbReference>
<dbReference type="AlphaFoldDB" id="A0A0X3PYX8"/>
<evidence type="ECO:0000259" key="4">
    <source>
        <dbReference type="PROSITE" id="PS50186"/>
    </source>
</evidence>
<organism evidence="5">
    <name type="scientific">Schistocephalus solidus</name>
    <name type="common">Tapeworm</name>
    <dbReference type="NCBI Taxonomy" id="70667"/>
    <lineage>
        <taxon>Eukaryota</taxon>
        <taxon>Metazoa</taxon>
        <taxon>Spiralia</taxon>
        <taxon>Lophotrochozoa</taxon>
        <taxon>Platyhelminthes</taxon>
        <taxon>Cestoda</taxon>
        <taxon>Eucestoda</taxon>
        <taxon>Diphyllobothriidea</taxon>
        <taxon>Diphyllobothriidae</taxon>
        <taxon>Schistocephalus</taxon>
    </lineage>
</organism>
<dbReference type="GO" id="GO:0043005">
    <property type="term" value="C:neuron projection"/>
    <property type="evidence" value="ECO:0007669"/>
    <property type="project" value="TreeGrafter"/>
</dbReference>
<dbReference type="Pfam" id="PF18148">
    <property type="entry name" value="RGS_DHEX"/>
    <property type="match status" value="1"/>
</dbReference>